<dbReference type="SMART" id="SM00305">
    <property type="entry name" value="HintC"/>
    <property type="match status" value="1"/>
</dbReference>
<accession>A0A8R1YCE5</accession>
<dbReference type="GO" id="GO:0005576">
    <property type="term" value="C:extracellular region"/>
    <property type="evidence" value="ECO:0007669"/>
    <property type="project" value="UniProtKB-SubCell"/>
</dbReference>
<dbReference type="SMART" id="SM00306">
    <property type="entry name" value="HintN"/>
    <property type="match status" value="1"/>
</dbReference>
<accession>A0A2A6BT72</accession>
<reference evidence="4" key="2">
    <citation type="submission" date="2022-06" db="UniProtKB">
        <authorList>
            <consortium name="EnsemblMetazoa"/>
        </authorList>
    </citation>
    <scope>IDENTIFICATION</scope>
    <source>
        <strain evidence="4">PS312</strain>
    </source>
</reference>
<dbReference type="GO" id="GO:0016539">
    <property type="term" value="P:intein-mediated protein splicing"/>
    <property type="evidence" value="ECO:0007669"/>
    <property type="project" value="InterPro"/>
</dbReference>
<dbReference type="InterPro" id="IPR036844">
    <property type="entry name" value="Hint_dom_sf"/>
</dbReference>
<dbReference type="GO" id="GO:0007267">
    <property type="term" value="P:cell-cell signaling"/>
    <property type="evidence" value="ECO:0007669"/>
    <property type="project" value="InterPro"/>
</dbReference>
<dbReference type="AlphaFoldDB" id="A0A2A6BT72"/>
<dbReference type="InterPro" id="IPR003586">
    <property type="entry name" value="Hint_dom_C"/>
</dbReference>
<dbReference type="Proteomes" id="UP000005239">
    <property type="component" value="Unassembled WGS sequence"/>
</dbReference>
<name>A0A2A6BT72_PRIPA</name>
<dbReference type="SUPFAM" id="SSF51294">
    <property type="entry name" value="Hedgehog/intein (Hint) domain"/>
    <property type="match status" value="1"/>
</dbReference>
<dbReference type="PRINTS" id="PR00632">
    <property type="entry name" value="SONICHHOG"/>
</dbReference>
<dbReference type="EnsemblMetazoa" id="PPA03489.1">
    <property type="protein sequence ID" value="PPA03489.1"/>
    <property type="gene ID" value="WBGene00093043"/>
</dbReference>
<keyword evidence="2" id="KW-0217">Developmental protein</keyword>
<evidence type="ECO:0000256" key="2">
    <source>
        <dbReference type="ARBA" id="ARBA00022473"/>
    </source>
</evidence>
<protein>
    <submittedName>
        <fullName evidence="4">Uncharacterized protein</fullName>
    </submittedName>
</protein>
<dbReference type="PANTHER" id="PTHR46706">
    <property type="entry name" value="PROTEIN QUA-1-RELATED"/>
    <property type="match status" value="1"/>
</dbReference>
<dbReference type="PANTHER" id="PTHR46706:SF12">
    <property type="entry name" value="PROTEIN QUA-1-RELATED"/>
    <property type="match status" value="1"/>
</dbReference>
<sequence length="488" mass="52617">MLLIISTMVTLAGASFCGDSAIPFSIEITLDGQPILGCARPSCFGWAPNGQPATAISGAFFRMNERPDGFFRPGRDSIPPFANNDPRFFRPQTAICEPAPASASCSAPNQWVGGIGPALNHSTSPCVTMFPIHFEINLVHGGIVHCRTLFQCCAFDGLLGSESRGVASLHPGEMALGGEVNSSDVQTGFDYISDIRKVVNDDGSLQFDVSINRMPCPEELSQPQIFNQEPRIFNQQPPVFNPPPVAFHAPTFVPPPVAAAAPVYTPPVAFAGAGGGGAAWCFSEDMTVRLFDGSIKRMDQLSKQDWVLTAHDDGLDYEPVRFWLHRVPEQIAEFNVFETEDGKTIKLTDKHFIYKGDCSRVGSGPVPLPTLPKAAVTADQLSAGDCLYTLGDNGQLLHEVRIVRAAKVLQKGIYAPMTSTGRIIVNDIHASCHNIMQANAIGHSAYWVVEKANSIYESVFGTDLDETPAGLSTILAVSDLVMPKNLII</sequence>
<evidence type="ECO:0000256" key="3">
    <source>
        <dbReference type="ARBA" id="ARBA00022729"/>
    </source>
</evidence>
<proteinExistence type="predicted"/>
<dbReference type="InterPro" id="IPR006141">
    <property type="entry name" value="Intein_N"/>
</dbReference>
<organism evidence="4 5">
    <name type="scientific">Pristionchus pacificus</name>
    <name type="common">Parasitic nematode worm</name>
    <dbReference type="NCBI Taxonomy" id="54126"/>
    <lineage>
        <taxon>Eukaryota</taxon>
        <taxon>Metazoa</taxon>
        <taxon>Ecdysozoa</taxon>
        <taxon>Nematoda</taxon>
        <taxon>Chromadorea</taxon>
        <taxon>Rhabditida</taxon>
        <taxon>Rhabditina</taxon>
        <taxon>Diplogasteromorpha</taxon>
        <taxon>Diplogasteroidea</taxon>
        <taxon>Neodiplogasteridae</taxon>
        <taxon>Pristionchus</taxon>
    </lineage>
</organism>
<dbReference type="Pfam" id="PF01079">
    <property type="entry name" value="Hint"/>
    <property type="match status" value="1"/>
</dbReference>
<comment type="subcellular location">
    <subcellularLocation>
        <location evidence="1">Secreted</location>
        <location evidence="1">Extracellular space</location>
    </subcellularLocation>
</comment>
<reference evidence="5" key="1">
    <citation type="journal article" date="2008" name="Nat. Genet.">
        <title>The Pristionchus pacificus genome provides a unique perspective on nematode lifestyle and parasitism.</title>
        <authorList>
            <person name="Dieterich C."/>
            <person name="Clifton S.W."/>
            <person name="Schuster L.N."/>
            <person name="Chinwalla A."/>
            <person name="Delehaunty K."/>
            <person name="Dinkelacker I."/>
            <person name="Fulton L."/>
            <person name="Fulton R."/>
            <person name="Godfrey J."/>
            <person name="Minx P."/>
            <person name="Mitreva M."/>
            <person name="Roeseler W."/>
            <person name="Tian H."/>
            <person name="Witte H."/>
            <person name="Yang S.P."/>
            <person name="Wilson R.K."/>
            <person name="Sommer R.J."/>
        </authorList>
    </citation>
    <scope>NUCLEOTIDE SEQUENCE [LARGE SCALE GENOMIC DNA]</scope>
    <source>
        <strain evidence="5">PS312</strain>
    </source>
</reference>
<dbReference type="GO" id="GO:0031012">
    <property type="term" value="C:extracellular matrix"/>
    <property type="evidence" value="ECO:0000318"/>
    <property type="project" value="GO_Central"/>
</dbReference>
<dbReference type="OrthoDB" id="5212at2759"/>
<gene>
    <name evidence="4" type="primary">WBGene00093043</name>
</gene>
<dbReference type="PROSITE" id="PS50817">
    <property type="entry name" value="INTEIN_N_TER"/>
    <property type="match status" value="1"/>
</dbReference>
<dbReference type="CDD" id="cd00081">
    <property type="entry name" value="Hint"/>
    <property type="match status" value="1"/>
</dbReference>
<dbReference type="InterPro" id="IPR001767">
    <property type="entry name" value="Hedgehog_Hint"/>
</dbReference>
<dbReference type="GO" id="GO:0016540">
    <property type="term" value="P:protein autoprocessing"/>
    <property type="evidence" value="ECO:0007669"/>
    <property type="project" value="InterPro"/>
</dbReference>
<dbReference type="InterPro" id="IPR001657">
    <property type="entry name" value="Hedgehog"/>
</dbReference>
<keyword evidence="5" id="KW-1185">Reference proteome</keyword>
<keyword evidence="3" id="KW-0732">Signal</keyword>
<dbReference type="Gene3D" id="2.170.16.10">
    <property type="entry name" value="Hedgehog/Intein (Hint) domain"/>
    <property type="match status" value="1"/>
</dbReference>
<evidence type="ECO:0000313" key="4">
    <source>
        <dbReference type="EnsemblMetazoa" id="PPA03489.1"/>
    </source>
</evidence>
<dbReference type="GO" id="GO:0048731">
    <property type="term" value="P:system development"/>
    <property type="evidence" value="ECO:0007669"/>
    <property type="project" value="UniProtKB-ARBA"/>
</dbReference>
<evidence type="ECO:0000256" key="1">
    <source>
        <dbReference type="ARBA" id="ARBA00004239"/>
    </source>
</evidence>
<dbReference type="InterPro" id="IPR052140">
    <property type="entry name" value="Dev_Signal_Hedgehog-like"/>
</dbReference>
<dbReference type="InterPro" id="IPR003587">
    <property type="entry name" value="Hint_dom_N"/>
</dbReference>
<evidence type="ECO:0000313" key="5">
    <source>
        <dbReference type="Proteomes" id="UP000005239"/>
    </source>
</evidence>